<dbReference type="GO" id="GO:0004386">
    <property type="term" value="F:helicase activity"/>
    <property type="evidence" value="ECO:0007669"/>
    <property type="project" value="InterPro"/>
</dbReference>
<accession>A0AAR5QBR8</accession>
<dbReference type="SMART" id="SM00356">
    <property type="entry name" value="ZnF_C3H1"/>
    <property type="match status" value="1"/>
</dbReference>
<dbReference type="Gene3D" id="1.25.40.10">
    <property type="entry name" value="Tetratricopeptide repeat domain"/>
    <property type="match status" value="1"/>
</dbReference>
<dbReference type="SUPFAM" id="SSF52540">
    <property type="entry name" value="P-loop containing nucleoside triphosphate hydrolases"/>
    <property type="match status" value="1"/>
</dbReference>
<dbReference type="PANTHER" id="PTHR10887:SF365">
    <property type="entry name" value="HELICASE WITH ZINC FINGER DOMAIN-RELATED"/>
    <property type="match status" value="1"/>
</dbReference>
<evidence type="ECO:0000256" key="1">
    <source>
        <dbReference type="PROSITE-ProRule" id="PRU00723"/>
    </source>
</evidence>
<dbReference type="InterPro" id="IPR011990">
    <property type="entry name" value="TPR-like_helical_dom_sf"/>
</dbReference>
<dbReference type="EnsemblMetazoa" id="XM_019915108.1">
    <property type="protein sequence ID" value="XP_019770667.1"/>
    <property type="gene ID" value="LOC109544776"/>
</dbReference>
<dbReference type="InterPro" id="IPR041679">
    <property type="entry name" value="DNA2/NAM7-like_C"/>
</dbReference>
<dbReference type="Pfam" id="PF13086">
    <property type="entry name" value="AAA_11"/>
    <property type="match status" value="2"/>
</dbReference>
<organism evidence="3 4">
    <name type="scientific">Dendroctonus ponderosae</name>
    <name type="common">Mountain pine beetle</name>
    <dbReference type="NCBI Taxonomy" id="77166"/>
    <lineage>
        <taxon>Eukaryota</taxon>
        <taxon>Metazoa</taxon>
        <taxon>Ecdysozoa</taxon>
        <taxon>Arthropoda</taxon>
        <taxon>Hexapoda</taxon>
        <taxon>Insecta</taxon>
        <taxon>Pterygota</taxon>
        <taxon>Neoptera</taxon>
        <taxon>Endopterygota</taxon>
        <taxon>Coleoptera</taxon>
        <taxon>Polyphaga</taxon>
        <taxon>Cucujiformia</taxon>
        <taxon>Curculionidae</taxon>
        <taxon>Scolytinae</taxon>
        <taxon>Dendroctonus</taxon>
    </lineage>
</organism>
<dbReference type="Gene3D" id="3.40.50.300">
    <property type="entry name" value="P-loop containing nucleotide triphosphate hydrolases"/>
    <property type="match status" value="2"/>
</dbReference>
<feature type="zinc finger region" description="C3H1-type" evidence="1">
    <location>
        <begin position="217"/>
        <end position="245"/>
    </location>
</feature>
<dbReference type="GO" id="GO:0008270">
    <property type="term" value="F:zinc ion binding"/>
    <property type="evidence" value="ECO:0007669"/>
    <property type="project" value="UniProtKB-KW"/>
</dbReference>
<dbReference type="InterPro" id="IPR013087">
    <property type="entry name" value="Znf_C2H2_type"/>
</dbReference>
<dbReference type="CDD" id="cd18808">
    <property type="entry name" value="SF1_C_Upf1"/>
    <property type="match status" value="1"/>
</dbReference>
<reference evidence="4" key="1">
    <citation type="journal article" date="2013" name="Genome Biol.">
        <title>Draft genome of the mountain pine beetle, Dendroctonus ponderosae Hopkins, a major forest pest.</title>
        <authorList>
            <person name="Keeling C.I."/>
            <person name="Yuen M.M."/>
            <person name="Liao N.Y."/>
            <person name="Docking T.R."/>
            <person name="Chan S.K."/>
            <person name="Taylor G.A."/>
            <person name="Palmquist D.L."/>
            <person name="Jackman S.D."/>
            <person name="Nguyen A."/>
            <person name="Li M."/>
            <person name="Henderson H."/>
            <person name="Janes J.K."/>
            <person name="Zhao Y."/>
            <person name="Pandoh P."/>
            <person name="Moore R."/>
            <person name="Sperling F.A."/>
            <person name="Huber D.P."/>
            <person name="Birol I."/>
            <person name="Jones S.J."/>
            <person name="Bohlmann J."/>
        </authorList>
    </citation>
    <scope>NUCLEOTIDE SEQUENCE</scope>
</reference>
<evidence type="ECO:0000259" key="2">
    <source>
        <dbReference type="PROSITE" id="PS50103"/>
    </source>
</evidence>
<dbReference type="InterPro" id="IPR045055">
    <property type="entry name" value="DNA2/NAM7-like"/>
</dbReference>
<dbReference type="InterPro" id="IPR047187">
    <property type="entry name" value="SF1_C_Upf1"/>
</dbReference>
<keyword evidence="1" id="KW-0862">Zinc</keyword>
<keyword evidence="1" id="KW-0479">Metal-binding</keyword>
<reference evidence="3" key="2">
    <citation type="submission" date="2024-08" db="UniProtKB">
        <authorList>
            <consortium name="EnsemblMetazoa"/>
        </authorList>
    </citation>
    <scope>IDENTIFICATION</scope>
</reference>
<dbReference type="FunFam" id="3.40.50.300:FF:000419">
    <property type="entry name" value="Probable helicase with zinc finger domain"/>
    <property type="match status" value="1"/>
</dbReference>
<name>A0AAR5QBR8_DENPD</name>
<dbReference type="GO" id="GO:0043186">
    <property type="term" value="C:P granule"/>
    <property type="evidence" value="ECO:0007669"/>
    <property type="project" value="TreeGrafter"/>
</dbReference>
<dbReference type="GO" id="GO:0035194">
    <property type="term" value="P:regulatory ncRNA-mediated post-transcriptional gene silencing"/>
    <property type="evidence" value="ECO:0007669"/>
    <property type="project" value="TreeGrafter"/>
</dbReference>
<dbReference type="Pfam" id="PF13087">
    <property type="entry name" value="AAA_12"/>
    <property type="match status" value="1"/>
</dbReference>
<dbReference type="Proteomes" id="UP000019118">
    <property type="component" value="Unassembled WGS sequence"/>
</dbReference>
<proteinExistence type="predicted"/>
<dbReference type="Pfam" id="PF00642">
    <property type="entry name" value="zf-CCCH"/>
    <property type="match status" value="1"/>
</dbReference>
<dbReference type="GO" id="GO:0005829">
    <property type="term" value="C:cytosol"/>
    <property type="evidence" value="ECO:0007669"/>
    <property type="project" value="TreeGrafter"/>
</dbReference>
<keyword evidence="4" id="KW-1185">Reference proteome</keyword>
<dbReference type="PANTHER" id="PTHR10887">
    <property type="entry name" value="DNA2/NAM7 HELICASE FAMILY"/>
    <property type="match status" value="1"/>
</dbReference>
<keyword evidence="1" id="KW-0863">Zinc-finger</keyword>
<protein>
    <recommendedName>
        <fullName evidence="2">C3H1-type domain-containing protein</fullName>
    </recommendedName>
</protein>
<dbReference type="PROSITE" id="PS00028">
    <property type="entry name" value="ZINC_FINGER_C2H2_1"/>
    <property type="match status" value="1"/>
</dbReference>
<dbReference type="InterPro" id="IPR027417">
    <property type="entry name" value="P-loop_NTPase"/>
</dbReference>
<evidence type="ECO:0000313" key="3">
    <source>
        <dbReference type="EnsemblMetazoa" id="XP_019770667.1"/>
    </source>
</evidence>
<dbReference type="InterPro" id="IPR041677">
    <property type="entry name" value="DNA2/NAM7_AAA_11"/>
</dbReference>
<feature type="domain" description="C3H1-type" evidence="2">
    <location>
        <begin position="217"/>
        <end position="245"/>
    </location>
</feature>
<evidence type="ECO:0000313" key="4">
    <source>
        <dbReference type="Proteomes" id="UP000019118"/>
    </source>
</evidence>
<dbReference type="InterPro" id="IPR000571">
    <property type="entry name" value="Znf_CCCH"/>
</dbReference>
<sequence length="1468" mass="168602">MELQTAQEYVRQQKNWKKAAETYTIFLRNKNNSIEQIVLALFSRLECFFELNNYAAVINDCKSIIQITVNQNVHTTLLARKRLIQSLVLLHKYIDADRATKEWLTLLDSEESREINEVKLILRGLLGTFNSNAASKQKFMNLMKLLEAQLSKMDEAAMQSFANNVDSTLVSCIYCNVSFKDKTELRAHCQTEIHEMMIMSDEGHDWFWRPPPRGFKSDTYVLCQNWKDSGTCRFGVQCVQAHGEVELIEWKERFRYREMKLQRAREKELFGKSYTEELLEKWVQSPSPDTLMCDRIDEVDETCSCPLSVTVSSKNSYHNWTFLLRTRKPLKAVALLQDTHRMHFYISSIFIKNAKIEHKNDQEWISHLCLQDSFAVVEYRITVMFKTSIFGTFRQSVVFDFSTEPVLVKHLCADLVPDAELNKINEIRKEITLSISERWTVHNSDIVYFHSELVSSSTSEDWEKKLRSMYPCPQNETFVLSHATMTENKFTRNNYRERMHELLFIEEMSRYDLIANYNLTTKLKITRSYILSPNSMAASTAKYSNNGELFASISLGRELSEDTSEGRLILMHCNSVYLCPSGTQSETGRKVFEALIEDKGKSTIYLRLSSDTVSQLQLTPDSDIEVQIQFQLNRIPYCEWHYILDKMPNFKAIFPETYLEPIIPWSPSRQWSRNLDYRLNIKQKEAVVAITTPLSISLPPILVIGPFGTGKTFTLAQAIRNLIKDPANRILLCTHSNSAADLYIKDYLDKWVVAGEENARPLRVYYQKRWVATVNSVVQKYCLIEERNGVRAFCVPTLEELKKYRIVVVTLSTSVYLSAMGLPQGFFTHILLDEAAQAIECETVTPLAIANENTRLVLAGDHMQIGPDIFSPFAKERNLHISLLERLYDHYPKQFSCKILLCENYRAHESIIQFTSESFYDQKLISSSKQPRHFKYFPLSFFTTRGEDVQDKNSTAFYNNSEVYEVVERVGELKRTWPDEWGKYNDQSIGVVTPYADQVFRIRAELRKRRIDNVCVERVLNVQGKQFRAIILSTVRTRKTCTNAASDLMDYGFMSNSKLLNTAITRAQSLVAVVGDPVALCSLGRCSKVWERFIQICNENESLFGITWTQLKLQLDSIELKKIYTLNPLAPEFIPRNYNKDLQFHQPAAEMLPPSSIITHVVPPPGVSPFGLPFAPLLYQAQNRPFIFNPLSAMGPNIVPHSFSQPLRVVNPTAPLVLQPHRPMGNLRPLMSLPKTSVPSGEALPKISTPPVLKPANPVSSNKLIQFMNNVHFPEASVLSDCINLLPQNMSLADMLLQPHSMQERWYNYLKESSGEEAAEKFKYLLHTTNQKGSKIQERLIFDCATPQSCDSPTFNWYDSPTNQLNLNKPVYIQSDHINLNDLQKIEKPVFINKIEDDATSSIVNSMLEVDETDLQRHINEEFANLSLSNCNDERNVCAAFSKDSFIGEFGINGTAGVGVPRFYKYFQ</sequence>
<dbReference type="PROSITE" id="PS50103">
    <property type="entry name" value="ZF_C3H1"/>
    <property type="match status" value="1"/>
</dbReference>